<feature type="region of interest" description="Disordered" evidence="1">
    <location>
        <begin position="814"/>
        <end position="864"/>
    </location>
</feature>
<feature type="compositionally biased region" description="Polar residues" evidence="1">
    <location>
        <begin position="362"/>
        <end position="379"/>
    </location>
</feature>
<dbReference type="OrthoDB" id="2506204at2759"/>
<dbReference type="InterPro" id="IPR052577">
    <property type="entry name" value="VWA7"/>
</dbReference>
<dbReference type="RefSeq" id="XP_033604252.1">
    <property type="nucleotide sequence ID" value="XM_033749230.1"/>
</dbReference>
<dbReference type="InterPro" id="IPR010816">
    <property type="entry name" value="Het-C"/>
</dbReference>
<dbReference type="GeneID" id="54490284"/>
<feature type="compositionally biased region" description="Polar residues" evidence="1">
    <location>
        <begin position="775"/>
        <end position="792"/>
    </location>
</feature>
<dbReference type="AlphaFoldDB" id="A0A6A6WJW1"/>
<name>A0A6A6WJW1_9PEZI</name>
<evidence type="ECO:0000256" key="2">
    <source>
        <dbReference type="SAM" id="SignalP"/>
    </source>
</evidence>
<feature type="region of interest" description="Disordered" evidence="1">
    <location>
        <begin position="686"/>
        <end position="709"/>
    </location>
</feature>
<evidence type="ECO:0000313" key="3">
    <source>
        <dbReference type="EMBL" id="KAF2761801.1"/>
    </source>
</evidence>
<dbReference type="EMBL" id="ML996566">
    <property type="protein sequence ID" value="KAF2761801.1"/>
    <property type="molecule type" value="Genomic_DNA"/>
</dbReference>
<dbReference type="PANTHER" id="PTHR14905">
    <property type="entry name" value="NG37"/>
    <property type="match status" value="1"/>
</dbReference>
<feature type="region of interest" description="Disordered" evidence="1">
    <location>
        <begin position="585"/>
        <end position="650"/>
    </location>
</feature>
<keyword evidence="4" id="KW-1185">Reference proteome</keyword>
<accession>A0A6A6WJW1</accession>
<feature type="compositionally biased region" description="Pro residues" evidence="1">
    <location>
        <begin position="832"/>
        <end position="841"/>
    </location>
</feature>
<reference evidence="3" key="1">
    <citation type="journal article" date="2020" name="Stud. Mycol.">
        <title>101 Dothideomycetes genomes: a test case for predicting lifestyles and emergence of pathogens.</title>
        <authorList>
            <person name="Haridas S."/>
            <person name="Albert R."/>
            <person name="Binder M."/>
            <person name="Bloem J."/>
            <person name="Labutti K."/>
            <person name="Salamov A."/>
            <person name="Andreopoulos B."/>
            <person name="Baker S."/>
            <person name="Barry K."/>
            <person name="Bills G."/>
            <person name="Bluhm B."/>
            <person name="Cannon C."/>
            <person name="Castanera R."/>
            <person name="Culley D."/>
            <person name="Daum C."/>
            <person name="Ezra D."/>
            <person name="Gonzalez J."/>
            <person name="Henrissat B."/>
            <person name="Kuo A."/>
            <person name="Liang C."/>
            <person name="Lipzen A."/>
            <person name="Lutzoni F."/>
            <person name="Magnuson J."/>
            <person name="Mondo S."/>
            <person name="Nolan M."/>
            <person name="Ohm R."/>
            <person name="Pangilinan J."/>
            <person name="Park H.-J."/>
            <person name="Ramirez L."/>
            <person name="Alfaro M."/>
            <person name="Sun H."/>
            <person name="Tritt A."/>
            <person name="Yoshinaga Y."/>
            <person name="Zwiers L.-H."/>
            <person name="Turgeon B."/>
            <person name="Goodwin S."/>
            <person name="Spatafora J."/>
            <person name="Crous P."/>
            <person name="Grigoriev I."/>
        </authorList>
    </citation>
    <scope>NUCLEOTIDE SEQUENCE</scope>
    <source>
        <strain evidence="3">CBS 121739</strain>
    </source>
</reference>
<proteinExistence type="predicted"/>
<feature type="compositionally biased region" description="Gly residues" evidence="1">
    <location>
        <begin position="842"/>
        <end position="853"/>
    </location>
</feature>
<gene>
    <name evidence="3" type="ORF">EJ05DRAFT_535140</name>
</gene>
<dbReference type="Pfam" id="PF07217">
    <property type="entry name" value="Het-C"/>
    <property type="match status" value="1"/>
</dbReference>
<feature type="compositionally biased region" description="Low complexity" evidence="1">
    <location>
        <begin position="608"/>
        <end position="643"/>
    </location>
</feature>
<feature type="region of interest" description="Disordered" evidence="1">
    <location>
        <begin position="735"/>
        <end position="793"/>
    </location>
</feature>
<protein>
    <submittedName>
        <fullName evidence="3">Het-C-domain-containing protein</fullName>
    </submittedName>
</protein>
<feature type="region of interest" description="Disordered" evidence="1">
    <location>
        <begin position="347"/>
        <end position="400"/>
    </location>
</feature>
<keyword evidence="2" id="KW-0732">Signal</keyword>
<dbReference type="PANTHER" id="PTHR14905:SF7">
    <property type="entry name" value="VON WILLEBRAND FACTOR A DOMAIN-CONTAINING PROTEIN 7"/>
    <property type="match status" value="1"/>
</dbReference>
<organism evidence="3 4">
    <name type="scientific">Pseudovirgaria hyperparasitica</name>
    <dbReference type="NCBI Taxonomy" id="470096"/>
    <lineage>
        <taxon>Eukaryota</taxon>
        <taxon>Fungi</taxon>
        <taxon>Dikarya</taxon>
        <taxon>Ascomycota</taxon>
        <taxon>Pezizomycotina</taxon>
        <taxon>Dothideomycetes</taxon>
        <taxon>Dothideomycetes incertae sedis</taxon>
        <taxon>Acrospermales</taxon>
        <taxon>Acrospermaceae</taxon>
        <taxon>Pseudovirgaria</taxon>
    </lineage>
</organism>
<evidence type="ECO:0000256" key="1">
    <source>
        <dbReference type="SAM" id="MobiDB-lite"/>
    </source>
</evidence>
<sequence length="864" mass="93743">MALSNTHLLLLVITILVLLPAPAAAFGAGNIASLSKVEGHNWRHGDIEDVLATIAFLKGRKWTSMQIKRTYFGNWLRDYSQAVDVGTLKGVQAETIRVLVWVLAFMSFGYATGEFEVTAQRLGVYRPEEHIDNPKDYADNVDARQYDQRLRGPVSPQELAVDPHTGMKNYIANEQGGWATSVGYIKFSLARSIHFGRMYTSSRQKGKEEDLCEALRCLGQGLHCLEDFGAHTNYTELALRELGYDNVFPHTGSATQINLRGKYVFPLVTGTFGGVDFLHSVLGEATDHVTQSELDEMNSTLGNASSSGKKGSGGDTSAQDLVSLLSKIPGTSTLCDEAFQLQTLSEQQAAANGHHGSRGFDGTSSSRDGPSQSQGTPSFQAPPGSMGGPPGPDIPGTNMDPAQIIPKIYPILEFRDKVVRAISTVISKIPGLEKLIDNISERVTLFIFGLLAPYIQPLIKAASKSLKEGSSTVVDASAKQQYGVWNDPHSTDPTHSMLSKDHFSNVLNSPAGEVAAQIVKYVAPRVVYAWENPNIPVDQVVDDVARVFHHPAIRDENIEIHRNMFRVVEKFARKSHSFNINDVLSSQSVRDGKNHQGGNPHLTGSGAGASHSHAPQSSHHQGYDGTATGHNHSSSTSSSATHGSHQDPFSTLANGLSSALPFKLPSSQLSRFDIFASSRELEPLNDGFGSRPASAFDNHSSSPFNPYPAAAYDGPPNEPYSTPMAYQPEQSSYGQDMYYQAPPFTQGYNNNNNNNNNYYDAGRQSRQSYYDPGGRQSSQSYYDGGRQSSQSYYDHAAAPPQLAEEYANRYQTSYQTGYYDGGGGGGLSQGPPLQPPGPPPQGGGYVQGQGQQGQGEESDIGWFR</sequence>
<feature type="compositionally biased region" description="Low complexity" evidence="1">
    <location>
        <begin position="748"/>
        <end position="759"/>
    </location>
</feature>
<feature type="signal peptide" evidence="2">
    <location>
        <begin position="1"/>
        <end position="25"/>
    </location>
</feature>
<feature type="compositionally biased region" description="Gly residues" evidence="1">
    <location>
        <begin position="819"/>
        <end position="828"/>
    </location>
</feature>
<feature type="chain" id="PRO_5025330468" evidence="2">
    <location>
        <begin position="26"/>
        <end position="864"/>
    </location>
</feature>
<dbReference type="Proteomes" id="UP000799437">
    <property type="component" value="Unassembled WGS sequence"/>
</dbReference>
<evidence type="ECO:0000313" key="4">
    <source>
        <dbReference type="Proteomes" id="UP000799437"/>
    </source>
</evidence>